<dbReference type="EMBL" id="ANAH02000001">
    <property type="protein sequence ID" value="EPX65208.1"/>
    <property type="molecule type" value="Genomic_DNA"/>
</dbReference>
<dbReference type="AlphaFoldDB" id="S9R812"/>
<name>S9R812_CYSF2</name>
<sequence>MSGAQIEADVVGLVRDIGAMIDAARKQVSVTANAALMGLYWQIGQRVHTEVLEERRAEYGAQIVSAVGRQLEARYGRGFGEKSLRHMIRFAQAPARAFRGGEVP</sequence>
<feature type="domain" description="YhcG N-terminal" evidence="1">
    <location>
        <begin position="16"/>
        <end position="93"/>
    </location>
</feature>
<dbReference type="Proteomes" id="UP000011682">
    <property type="component" value="Unassembled WGS sequence"/>
</dbReference>
<evidence type="ECO:0000313" key="3">
    <source>
        <dbReference type="Proteomes" id="UP000011682"/>
    </source>
</evidence>
<dbReference type="PANTHER" id="PTHR30547:SF5">
    <property type="entry name" value="NUCLEASE YHCG-RELATED"/>
    <property type="match status" value="1"/>
</dbReference>
<comment type="caution">
    <text evidence="2">The sequence shown here is derived from an EMBL/GenBank/DDBJ whole genome shotgun (WGS) entry which is preliminary data.</text>
</comment>
<dbReference type="InterPro" id="IPR041527">
    <property type="entry name" value="YhcG_N"/>
</dbReference>
<gene>
    <name evidence="2" type="ORF">D187_000633</name>
</gene>
<proteinExistence type="predicted"/>
<dbReference type="InterPro" id="IPR053148">
    <property type="entry name" value="PD-DEXK-like_domain"/>
</dbReference>
<reference evidence="2" key="1">
    <citation type="submission" date="2013-05" db="EMBL/GenBank/DDBJ databases">
        <title>Genome assembly of Cystobacter fuscus DSM 2262.</title>
        <authorList>
            <person name="Sharma G."/>
            <person name="Khatri I."/>
            <person name="Kaur C."/>
            <person name="Mayilraj S."/>
            <person name="Subramanian S."/>
        </authorList>
    </citation>
    <scope>NUCLEOTIDE SEQUENCE [LARGE SCALE GENOMIC DNA]</scope>
    <source>
        <strain evidence="2">DSM 2262</strain>
    </source>
</reference>
<evidence type="ECO:0000259" key="1">
    <source>
        <dbReference type="Pfam" id="PF17761"/>
    </source>
</evidence>
<dbReference type="PANTHER" id="PTHR30547">
    <property type="entry name" value="UNCHARACTERIZED PROTEIN YHCG-RELATED"/>
    <property type="match status" value="1"/>
</dbReference>
<accession>S9R812</accession>
<keyword evidence="3" id="KW-1185">Reference proteome</keyword>
<protein>
    <recommendedName>
        <fullName evidence="1">YhcG N-terminal domain-containing protein</fullName>
    </recommendedName>
</protein>
<organism evidence="2 3">
    <name type="scientific">Cystobacter fuscus (strain ATCC 25194 / DSM 2262 / NBRC 100088 / M29)</name>
    <dbReference type="NCBI Taxonomy" id="1242864"/>
    <lineage>
        <taxon>Bacteria</taxon>
        <taxon>Pseudomonadati</taxon>
        <taxon>Myxococcota</taxon>
        <taxon>Myxococcia</taxon>
        <taxon>Myxococcales</taxon>
        <taxon>Cystobacterineae</taxon>
        <taxon>Archangiaceae</taxon>
        <taxon>Cystobacter</taxon>
    </lineage>
</organism>
<dbReference type="eggNOG" id="COG4804">
    <property type="taxonomic scope" value="Bacteria"/>
</dbReference>
<evidence type="ECO:0000313" key="2">
    <source>
        <dbReference type="EMBL" id="EPX65208.1"/>
    </source>
</evidence>
<dbReference type="Pfam" id="PF17761">
    <property type="entry name" value="DUF1016_N"/>
    <property type="match status" value="1"/>
</dbReference>